<evidence type="ECO:0008006" key="5">
    <source>
        <dbReference type="Google" id="ProtNLM"/>
    </source>
</evidence>
<dbReference type="Pfam" id="PF11209">
    <property type="entry name" value="LmeA"/>
    <property type="match status" value="1"/>
</dbReference>
<proteinExistence type="predicted"/>
<accession>A0A7I9WV56</accession>
<dbReference type="AlphaFoldDB" id="A0A7I9WV56"/>
<evidence type="ECO:0000256" key="1">
    <source>
        <dbReference type="SAM" id="MobiDB-lite"/>
    </source>
</evidence>
<feature type="region of interest" description="Disordered" evidence="1">
    <location>
        <begin position="1"/>
        <end position="87"/>
    </location>
</feature>
<keyword evidence="2" id="KW-1133">Transmembrane helix</keyword>
<dbReference type="InterPro" id="IPR021373">
    <property type="entry name" value="DUF2993"/>
</dbReference>
<keyword evidence="2" id="KW-0812">Transmembrane</keyword>
<name>A0A7I9WV56_9MYCO</name>
<comment type="caution">
    <text evidence="3">The sequence shown here is derived from an EMBL/GenBank/DDBJ whole genome shotgun (WGS) entry which is preliminary data.</text>
</comment>
<organism evidence="3 4">
    <name type="scientific">Mycolicibacterium murale</name>
    <dbReference type="NCBI Taxonomy" id="182220"/>
    <lineage>
        <taxon>Bacteria</taxon>
        <taxon>Bacillati</taxon>
        <taxon>Actinomycetota</taxon>
        <taxon>Actinomycetes</taxon>
        <taxon>Mycobacteriales</taxon>
        <taxon>Mycobacteriaceae</taxon>
        <taxon>Mycolicibacterium</taxon>
    </lineage>
</organism>
<protein>
    <recommendedName>
        <fullName evidence="5">DUF2993 domain-containing protein</fullName>
    </recommendedName>
</protein>
<keyword evidence="2" id="KW-0472">Membrane</keyword>
<sequence length="332" mass="34767">MTNPPQGPGDQSPWGRPPQGPPHTPPTERIPRQAPQEPNTQYIPTQRPGPQGPMDDPTQASPQWYPQTGGPTGQTPPPPDDHDDDRGILGWLKDPLSLVLVLVIVVALAAAGLVGGELYARKRADDVVSSAIACIVKDQATASFGVMPPFLWQHMTGHYTNISIETAGNQVRDAKGMKVTLDIKDVRLEDSGNSGGTIGSMVGNVTWSAEGIKQTVQGLIPLFGGIVSDVTTNTNDGTITLEGALGSITAKPTSVNGGLALEVLQVSGLGFTLPRETVQPALDVFTGELTKNYPVAINLQDVQVTDSGVTSQFTVSESSIPGGGQDPCLSGL</sequence>
<evidence type="ECO:0000313" key="4">
    <source>
        <dbReference type="Proteomes" id="UP000465241"/>
    </source>
</evidence>
<keyword evidence="4" id="KW-1185">Reference proteome</keyword>
<evidence type="ECO:0000313" key="3">
    <source>
        <dbReference type="EMBL" id="GFG61575.1"/>
    </source>
</evidence>
<feature type="compositionally biased region" description="Pro residues" evidence="1">
    <location>
        <begin position="15"/>
        <end position="25"/>
    </location>
</feature>
<dbReference type="Proteomes" id="UP000465241">
    <property type="component" value="Unassembled WGS sequence"/>
</dbReference>
<dbReference type="RefSeq" id="WP_246244247.1">
    <property type="nucleotide sequence ID" value="NZ_BAAAMC010000032.1"/>
</dbReference>
<feature type="transmembrane region" description="Helical" evidence="2">
    <location>
        <begin position="96"/>
        <end position="114"/>
    </location>
</feature>
<dbReference type="EMBL" id="BLKT01000003">
    <property type="protein sequence ID" value="GFG61575.1"/>
    <property type="molecule type" value="Genomic_DNA"/>
</dbReference>
<gene>
    <name evidence="3" type="ORF">MMUR_57110</name>
</gene>
<evidence type="ECO:0000256" key="2">
    <source>
        <dbReference type="SAM" id="Phobius"/>
    </source>
</evidence>
<reference evidence="3 4" key="1">
    <citation type="journal article" date="2019" name="Emerg. Microbes Infect.">
        <title>Comprehensive subspecies identification of 175 nontuberculous mycobacteria species based on 7547 genomic profiles.</title>
        <authorList>
            <person name="Matsumoto Y."/>
            <person name="Kinjo T."/>
            <person name="Motooka D."/>
            <person name="Nabeya D."/>
            <person name="Jung N."/>
            <person name="Uechi K."/>
            <person name="Horii T."/>
            <person name="Iida T."/>
            <person name="Fujita J."/>
            <person name="Nakamura S."/>
        </authorList>
    </citation>
    <scope>NUCLEOTIDE SEQUENCE [LARGE SCALE GENOMIC DNA]</scope>
    <source>
        <strain evidence="3 4">JCM 13392</strain>
    </source>
</reference>